<name>D0L003_HALNC</name>
<evidence type="ECO:0000313" key="2">
    <source>
        <dbReference type="EMBL" id="ACX96026.1"/>
    </source>
</evidence>
<dbReference type="Proteomes" id="UP000009102">
    <property type="component" value="Chromosome"/>
</dbReference>
<dbReference type="HOGENOM" id="CLU_1188632_0_0_6"/>
<gene>
    <name evidence="2" type="ordered locus">Hneap_1190</name>
</gene>
<sequence>MKRLMIAAALLATSLPAMASDPKPLTLGEQFIVRAYAGQVEGLALSQVIKAKSLGIAVNDSTICVALAGAMAGEFIANNKAEGMKNTSDAPAPRLSMVAFNKPDSAEMAATEFKNKAAVALVFGGQIDDLTNALNVKMLLASLAKEQYEGALFLHLTVFGKKWVEQAAKEDASIATWLAGKDNIYALGVNAKEKKGMVLRVGYPEGKQTVTGTAYTADLNNGFINLFNRRLAK</sequence>
<evidence type="ECO:0000313" key="3">
    <source>
        <dbReference type="Proteomes" id="UP000009102"/>
    </source>
</evidence>
<protein>
    <submittedName>
        <fullName evidence="2">Uncharacterized protein</fullName>
    </submittedName>
</protein>
<dbReference type="AlphaFoldDB" id="D0L003"/>
<proteinExistence type="predicted"/>
<keyword evidence="1" id="KW-0732">Signal</keyword>
<accession>D0L003</accession>
<feature type="chain" id="PRO_5003009652" evidence="1">
    <location>
        <begin position="20"/>
        <end position="233"/>
    </location>
</feature>
<dbReference type="EMBL" id="CP001801">
    <property type="protein sequence ID" value="ACX96026.1"/>
    <property type="molecule type" value="Genomic_DNA"/>
</dbReference>
<keyword evidence="3" id="KW-1185">Reference proteome</keyword>
<dbReference type="OrthoDB" id="31293at2"/>
<reference evidence="2 3" key="1">
    <citation type="submission" date="2009-10" db="EMBL/GenBank/DDBJ databases">
        <title>Complete sequence of Halothiobacillus neapolitanus c2.</title>
        <authorList>
            <consortium name="US DOE Joint Genome Institute"/>
            <person name="Lucas S."/>
            <person name="Copeland A."/>
            <person name="Lapidus A."/>
            <person name="Glavina del Rio T."/>
            <person name="Tice H."/>
            <person name="Bruce D."/>
            <person name="Goodwin L."/>
            <person name="Pitluck S."/>
            <person name="Davenport K."/>
            <person name="Brettin T."/>
            <person name="Detter J.C."/>
            <person name="Han C."/>
            <person name="Tapia R."/>
            <person name="Larimer F."/>
            <person name="Land M."/>
            <person name="Hauser L."/>
            <person name="Kyrpides N."/>
            <person name="Mikhailova N."/>
            <person name="Kerfeld C."/>
            <person name="Cannon G."/>
            <person name="Heinhort S."/>
        </authorList>
    </citation>
    <scope>NUCLEOTIDE SEQUENCE [LARGE SCALE GENOMIC DNA]</scope>
    <source>
        <strain evidence="3">ATCC 23641 / c2</strain>
    </source>
</reference>
<organism evidence="2 3">
    <name type="scientific">Halothiobacillus neapolitanus (strain ATCC 23641 / DSM 15147 / CIP 104769 / NCIMB 8539 / c2)</name>
    <name type="common">Thiobacillus neapolitanus</name>
    <dbReference type="NCBI Taxonomy" id="555778"/>
    <lineage>
        <taxon>Bacteria</taxon>
        <taxon>Pseudomonadati</taxon>
        <taxon>Pseudomonadota</taxon>
        <taxon>Gammaproteobacteria</taxon>
        <taxon>Chromatiales</taxon>
        <taxon>Halothiobacillaceae</taxon>
        <taxon>Halothiobacillus</taxon>
    </lineage>
</organism>
<dbReference type="eggNOG" id="ENOG50335BM">
    <property type="taxonomic scope" value="Bacteria"/>
</dbReference>
<evidence type="ECO:0000256" key="1">
    <source>
        <dbReference type="SAM" id="SignalP"/>
    </source>
</evidence>
<dbReference type="RefSeq" id="WP_012824062.1">
    <property type="nucleotide sequence ID" value="NC_013422.1"/>
</dbReference>
<dbReference type="KEGG" id="hna:Hneap_1190"/>
<feature type="signal peptide" evidence="1">
    <location>
        <begin position="1"/>
        <end position="19"/>
    </location>
</feature>